<dbReference type="InterPro" id="IPR036163">
    <property type="entry name" value="HMA_dom_sf"/>
</dbReference>
<dbReference type="Pfam" id="PF00403">
    <property type="entry name" value="HMA"/>
    <property type="match status" value="1"/>
</dbReference>
<proteinExistence type="predicted"/>
<keyword evidence="1" id="KW-0479">Metal-binding</keyword>
<name>A0ABU1JMN8_9PROT</name>
<accession>A0ABU1JMN8</accession>
<protein>
    <submittedName>
        <fullName evidence="3">Copper chaperone</fullName>
    </submittedName>
</protein>
<evidence type="ECO:0000313" key="4">
    <source>
        <dbReference type="Proteomes" id="UP001262410"/>
    </source>
</evidence>
<feature type="domain" description="HMA" evidence="2">
    <location>
        <begin position="1"/>
        <end position="62"/>
    </location>
</feature>
<dbReference type="InterPro" id="IPR006121">
    <property type="entry name" value="HMA_dom"/>
</dbReference>
<dbReference type="Proteomes" id="UP001262410">
    <property type="component" value="Unassembled WGS sequence"/>
</dbReference>
<organism evidence="3 4">
    <name type="scientific">Inquilinus ginsengisoli</name>
    <dbReference type="NCBI Taxonomy" id="363840"/>
    <lineage>
        <taxon>Bacteria</taxon>
        <taxon>Pseudomonadati</taxon>
        <taxon>Pseudomonadota</taxon>
        <taxon>Alphaproteobacteria</taxon>
        <taxon>Rhodospirillales</taxon>
        <taxon>Rhodospirillaceae</taxon>
        <taxon>Inquilinus</taxon>
    </lineage>
</organism>
<evidence type="ECO:0000256" key="1">
    <source>
        <dbReference type="ARBA" id="ARBA00022723"/>
    </source>
</evidence>
<dbReference type="EMBL" id="JAVDPW010000003">
    <property type="protein sequence ID" value="MDR6289602.1"/>
    <property type="molecule type" value="Genomic_DNA"/>
</dbReference>
<dbReference type="CDD" id="cd00371">
    <property type="entry name" value="HMA"/>
    <property type="match status" value="1"/>
</dbReference>
<dbReference type="RefSeq" id="WP_309793884.1">
    <property type="nucleotide sequence ID" value="NZ_JAVDPW010000003.1"/>
</dbReference>
<dbReference type="PROSITE" id="PS01047">
    <property type="entry name" value="HMA_1"/>
    <property type="match status" value="1"/>
</dbReference>
<dbReference type="InterPro" id="IPR017969">
    <property type="entry name" value="Heavy-metal-associated_CS"/>
</dbReference>
<keyword evidence="4" id="KW-1185">Reference proteome</keyword>
<gene>
    <name evidence="3" type="ORF">E9232_002117</name>
</gene>
<dbReference type="PROSITE" id="PS50846">
    <property type="entry name" value="HMA_2"/>
    <property type="match status" value="1"/>
</dbReference>
<sequence>MEFKVEGMTCGGCAEAVRRAVRKVAPEAAVEVDLAGGRVAVSPAPDAAAVAAAIARAGFTARALG</sequence>
<dbReference type="Gene3D" id="3.30.70.100">
    <property type="match status" value="1"/>
</dbReference>
<comment type="caution">
    <text evidence="3">The sequence shown here is derived from an EMBL/GenBank/DDBJ whole genome shotgun (WGS) entry which is preliminary data.</text>
</comment>
<evidence type="ECO:0000259" key="2">
    <source>
        <dbReference type="PROSITE" id="PS50846"/>
    </source>
</evidence>
<evidence type="ECO:0000313" key="3">
    <source>
        <dbReference type="EMBL" id="MDR6289602.1"/>
    </source>
</evidence>
<reference evidence="3 4" key="1">
    <citation type="submission" date="2023-07" db="EMBL/GenBank/DDBJ databases">
        <title>Sorghum-associated microbial communities from plants grown in Nebraska, USA.</title>
        <authorList>
            <person name="Schachtman D."/>
        </authorList>
    </citation>
    <scope>NUCLEOTIDE SEQUENCE [LARGE SCALE GENOMIC DNA]</scope>
    <source>
        <strain evidence="3 4">584</strain>
    </source>
</reference>
<dbReference type="SUPFAM" id="SSF55008">
    <property type="entry name" value="HMA, heavy metal-associated domain"/>
    <property type="match status" value="1"/>
</dbReference>